<dbReference type="Proteomes" id="UP001154078">
    <property type="component" value="Chromosome 6"/>
</dbReference>
<dbReference type="PANTHER" id="PTHR11774">
    <property type="entry name" value="GERANYLGERANYL TRANSFERASE TYPE BETA SUBUNIT"/>
    <property type="match status" value="1"/>
</dbReference>
<organism evidence="17 18">
    <name type="scientific">Brassicogethes aeneus</name>
    <name type="common">Rape pollen beetle</name>
    <name type="synonym">Meligethes aeneus</name>
    <dbReference type="NCBI Taxonomy" id="1431903"/>
    <lineage>
        <taxon>Eukaryota</taxon>
        <taxon>Metazoa</taxon>
        <taxon>Ecdysozoa</taxon>
        <taxon>Arthropoda</taxon>
        <taxon>Hexapoda</taxon>
        <taxon>Insecta</taxon>
        <taxon>Pterygota</taxon>
        <taxon>Neoptera</taxon>
        <taxon>Endopterygota</taxon>
        <taxon>Coleoptera</taxon>
        <taxon>Polyphaga</taxon>
        <taxon>Cucujiformia</taxon>
        <taxon>Nitidulidae</taxon>
        <taxon>Meligethinae</taxon>
        <taxon>Brassicogethes</taxon>
    </lineage>
</organism>
<evidence type="ECO:0000256" key="10">
    <source>
        <dbReference type="ARBA" id="ARBA00022833"/>
    </source>
</evidence>
<dbReference type="GO" id="GO:0005953">
    <property type="term" value="C:CAAX-protein geranylgeranyltransferase complex"/>
    <property type="evidence" value="ECO:0007669"/>
    <property type="project" value="InterPro"/>
</dbReference>
<keyword evidence="11" id="KW-0460">Magnesium</keyword>
<evidence type="ECO:0000256" key="1">
    <source>
        <dbReference type="ARBA" id="ARBA00001946"/>
    </source>
</evidence>
<gene>
    <name evidence="17" type="ORF">MELIAE_LOCUS9616</name>
</gene>
<dbReference type="InterPro" id="IPR008930">
    <property type="entry name" value="Terpenoid_cyclase/PrenylTrfase"/>
</dbReference>
<evidence type="ECO:0000256" key="13">
    <source>
        <dbReference type="ARBA" id="ARBA00050428"/>
    </source>
</evidence>
<comment type="cofactor">
    <cofactor evidence="1">
        <name>Mg(2+)</name>
        <dbReference type="ChEBI" id="CHEBI:18420"/>
    </cofactor>
</comment>
<evidence type="ECO:0000256" key="7">
    <source>
        <dbReference type="ARBA" id="ARBA00022679"/>
    </source>
</evidence>
<dbReference type="Gene3D" id="1.50.10.20">
    <property type="match status" value="1"/>
</dbReference>
<dbReference type="CDD" id="cd02895">
    <property type="entry name" value="GGTase-I"/>
    <property type="match status" value="1"/>
</dbReference>
<keyword evidence="6" id="KW-0637">Prenyltransferase</keyword>
<dbReference type="InterPro" id="IPR045089">
    <property type="entry name" value="PGGT1B-like"/>
</dbReference>
<comment type="cofactor">
    <cofactor evidence="2">
        <name>Zn(2+)</name>
        <dbReference type="ChEBI" id="CHEBI:29105"/>
    </cofactor>
</comment>
<dbReference type="OrthoDB" id="24893at2759"/>
<evidence type="ECO:0000256" key="2">
    <source>
        <dbReference type="ARBA" id="ARBA00001947"/>
    </source>
</evidence>
<dbReference type="EMBL" id="OV121137">
    <property type="protein sequence ID" value="CAH0559542.1"/>
    <property type="molecule type" value="Genomic_DNA"/>
</dbReference>
<evidence type="ECO:0000256" key="11">
    <source>
        <dbReference type="ARBA" id="ARBA00022842"/>
    </source>
</evidence>
<keyword evidence="10" id="KW-0862">Zinc</keyword>
<dbReference type="GO" id="GO:0046872">
    <property type="term" value="F:metal ion binding"/>
    <property type="evidence" value="ECO:0007669"/>
    <property type="project" value="UniProtKB-KW"/>
</dbReference>
<dbReference type="InterPro" id="IPR001330">
    <property type="entry name" value="Prenyltrans"/>
</dbReference>
<dbReference type="PANTHER" id="PTHR11774:SF4">
    <property type="entry name" value="GERANYLGERANYL TRANSFERASE TYPE-1 SUBUNIT BETA"/>
    <property type="match status" value="1"/>
</dbReference>
<reference evidence="17" key="1">
    <citation type="submission" date="2021-12" db="EMBL/GenBank/DDBJ databases">
        <authorList>
            <person name="King R."/>
        </authorList>
    </citation>
    <scope>NUCLEOTIDE SEQUENCE</scope>
</reference>
<evidence type="ECO:0000256" key="6">
    <source>
        <dbReference type="ARBA" id="ARBA00022602"/>
    </source>
</evidence>
<evidence type="ECO:0000256" key="5">
    <source>
        <dbReference type="ARBA" id="ARBA00020603"/>
    </source>
</evidence>
<accession>A0A9P0B7W7</accession>
<evidence type="ECO:0000256" key="4">
    <source>
        <dbReference type="ARBA" id="ARBA00012700"/>
    </source>
</evidence>
<dbReference type="SUPFAM" id="SSF48239">
    <property type="entry name" value="Terpenoid cyclases/Protein prenyltransferases"/>
    <property type="match status" value="1"/>
</dbReference>
<sequence length="345" mass="38824">MSNIQLNFTGDLHKKFLLNFFKSLPSFYAHLESNRLVLAFFSAAGLEVLGELESLKPEKKEAFVQWLYSLQVVDDKNKVSGFQGTSILNSAENRGQNSDYRWGHIATTYAALCTLLVLGDDLSRVNRKSIIESLKYLQLADGSFKAAKEGTEDDMRFVYCAAAVSHMLNDWSGVNVDRMVDFIIKSISYEGGIGQGPGLEAHSGSTFCAVAALALSKNLHRLSRTQFKNLRRWLLNRLNGGFNGRPNKPFDTCYSFWTGGALKILKAYDFIDTKECQDFILTTQDKYGGISKYINVVPDPMHTYLGLCGLSLMGVYELSPIFCELMISERANNHLKNIQEKWKRD</sequence>
<feature type="domain" description="Prenyltransferase alpha-alpha toroid" evidence="16">
    <location>
        <begin position="11"/>
        <end position="323"/>
    </location>
</feature>
<name>A0A9P0B7W7_BRAAE</name>
<comment type="subunit">
    <text evidence="14">Heterodimer of FNTA and PGGT1B. PGGT1B mediates interaction with substrate peptides.</text>
</comment>
<comment type="similarity">
    <text evidence="3">Belongs to the protein prenyltransferase subunit beta family.</text>
</comment>
<evidence type="ECO:0000256" key="8">
    <source>
        <dbReference type="ARBA" id="ARBA00022723"/>
    </source>
</evidence>
<evidence type="ECO:0000256" key="12">
    <source>
        <dbReference type="ARBA" id="ARBA00031713"/>
    </source>
</evidence>
<evidence type="ECO:0000256" key="14">
    <source>
        <dbReference type="ARBA" id="ARBA00065714"/>
    </source>
</evidence>
<evidence type="ECO:0000313" key="18">
    <source>
        <dbReference type="Proteomes" id="UP001154078"/>
    </source>
</evidence>
<protein>
    <recommendedName>
        <fullName evidence="5">Geranylgeranyl transferase type-1 subunit beta</fullName>
        <ecNumber evidence="4">2.5.1.59</ecNumber>
    </recommendedName>
    <alternativeName>
        <fullName evidence="12">Geranylgeranyl transferase type I subunit beta</fullName>
    </alternativeName>
    <alternativeName>
        <fullName evidence="15">Type I protein geranyl-geranyltransferase subunit beta</fullName>
    </alternativeName>
</protein>
<dbReference type="AlphaFoldDB" id="A0A9P0B7W7"/>
<dbReference type="GO" id="GO:0004662">
    <property type="term" value="F:CAAX-protein geranylgeranyltransferase activity"/>
    <property type="evidence" value="ECO:0007669"/>
    <property type="project" value="UniProtKB-EC"/>
</dbReference>
<evidence type="ECO:0000256" key="9">
    <source>
        <dbReference type="ARBA" id="ARBA00022737"/>
    </source>
</evidence>
<evidence type="ECO:0000313" key="17">
    <source>
        <dbReference type="EMBL" id="CAH0559542.1"/>
    </source>
</evidence>
<dbReference type="EC" id="2.5.1.59" evidence="4"/>
<comment type="catalytic activity">
    <reaction evidence="13">
        <text>geranylgeranyl diphosphate + L-cysteinyl-[protein] = S-geranylgeranyl-L-cysteinyl-[protein] + diphosphate</text>
        <dbReference type="Rhea" id="RHEA:21240"/>
        <dbReference type="Rhea" id="RHEA-COMP:10131"/>
        <dbReference type="Rhea" id="RHEA-COMP:11537"/>
        <dbReference type="ChEBI" id="CHEBI:29950"/>
        <dbReference type="ChEBI" id="CHEBI:33019"/>
        <dbReference type="ChEBI" id="CHEBI:57533"/>
        <dbReference type="ChEBI" id="CHEBI:86021"/>
        <dbReference type="EC" id="2.5.1.59"/>
    </reaction>
</comment>
<proteinExistence type="inferred from homology"/>
<evidence type="ECO:0000256" key="15">
    <source>
        <dbReference type="ARBA" id="ARBA00078363"/>
    </source>
</evidence>
<evidence type="ECO:0000256" key="3">
    <source>
        <dbReference type="ARBA" id="ARBA00010497"/>
    </source>
</evidence>
<dbReference type="InterPro" id="IPR041960">
    <property type="entry name" value="GGTase_I_beta"/>
</dbReference>
<dbReference type="FunFam" id="1.50.10.20:FF:000005">
    <property type="entry name" value="Geranylgeranyl transferase type-1 subunit beta"/>
    <property type="match status" value="1"/>
</dbReference>
<evidence type="ECO:0000259" key="16">
    <source>
        <dbReference type="Pfam" id="PF00432"/>
    </source>
</evidence>
<keyword evidence="8" id="KW-0479">Metal-binding</keyword>
<keyword evidence="7" id="KW-0808">Transferase</keyword>
<keyword evidence="18" id="KW-1185">Reference proteome</keyword>
<keyword evidence="9" id="KW-0677">Repeat</keyword>
<dbReference type="Pfam" id="PF00432">
    <property type="entry name" value="Prenyltrans"/>
    <property type="match status" value="1"/>
</dbReference>